<dbReference type="InterPro" id="IPR050216">
    <property type="entry name" value="LRR_domain-containing"/>
</dbReference>
<feature type="region of interest" description="Disordered" evidence="3">
    <location>
        <begin position="286"/>
        <end position="310"/>
    </location>
</feature>
<dbReference type="SUPFAM" id="SSF52058">
    <property type="entry name" value="L domain-like"/>
    <property type="match status" value="1"/>
</dbReference>
<evidence type="ECO:0000313" key="5">
    <source>
        <dbReference type="Proteomes" id="UP000007755"/>
    </source>
</evidence>
<reference evidence="4" key="1">
    <citation type="submission" date="2011-02" db="EMBL/GenBank/DDBJ databases">
        <title>The genome of the leaf-cutting ant Acromyrmex echinatior suggests key adaptations to social evolution and fungus farming.</title>
        <authorList>
            <person name="Nygaard S."/>
            <person name="Zhang G."/>
        </authorList>
    </citation>
    <scope>NUCLEOTIDE SEQUENCE</scope>
</reference>
<dbReference type="PROSITE" id="PS51450">
    <property type="entry name" value="LRR"/>
    <property type="match status" value="1"/>
</dbReference>
<dbReference type="Pfam" id="PF13855">
    <property type="entry name" value="LRR_8"/>
    <property type="match status" value="1"/>
</dbReference>
<dbReference type="SMART" id="SM00369">
    <property type="entry name" value="LRR_TYP"/>
    <property type="match status" value="2"/>
</dbReference>
<dbReference type="OrthoDB" id="428734at2759"/>
<dbReference type="Proteomes" id="UP000007755">
    <property type="component" value="Unassembled WGS sequence"/>
</dbReference>
<dbReference type="Gene3D" id="3.80.10.10">
    <property type="entry name" value="Ribonuclease Inhibitor"/>
    <property type="match status" value="1"/>
</dbReference>
<protein>
    <submittedName>
        <fullName evidence="4">CCR4-NOT transcription complex subunit 6</fullName>
    </submittedName>
</protein>
<evidence type="ECO:0000313" key="4">
    <source>
        <dbReference type="EMBL" id="EGI57859.1"/>
    </source>
</evidence>
<keyword evidence="2" id="KW-0677">Repeat</keyword>
<dbReference type="eggNOG" id="KOG0620">
    <property type="taxonomic scope" value="Eukaryota"/>
</dbReference>
<name>F4X6S7_ACREC</name>
<keyword evidence="5" id="KW-1185">Reference proteome</keyword>
<dbReference type="InterPro" id="IPR032675">
    <property type="entry name" value="LRR_dom_sf"/>
</dbReference>
<dbReference type="PANTHER" id="PTHR48051:SF1">
    <property type="entry name" value="RAS SUPPRESSOR PROTEIN 1"/>
    <property type="match status" value="1"/>
</dbReference>
<dbReference type="InterPro" id="IPR001611">
    <property type="entry name" value="Leu-rich_rpt"/>
</dbReference>
<dbReference type="InParanoid" id="F4X6S7"/>
<evidence type="ECO:0000256" key="1">
    <source>
        <dbReference type="ARBA" id="ARBA00022614"/>
    </source>
</evidence>
<dbReference type="STRING" id="103372.F4X6S7"/>
<organism evidence="5">
    <name type="scientific">Acromyrmex echinatior</name>
    <name type="common">Panamanian leafcutter ant</name>
    <name type="synonym">Acromyrmex octospinosus echinatior</name>
    <dbReference type="NCBI Taxonomy" id="103372"/>
    <lineage>
        <taxon>Eukaryota</taxon>
        <taxon>Metazoa</taxon>
        <taxon>Ecdysozoa</taxon>
        <taxon>Arthropoda</taxon>
        <taxon>Hexapoda</taxon>
        <taxon>Insecta</taxon>
        <taxon>Pterygota</taxon>
        <taxon>Neoptera</taxon>
        <taxon>Endopterygota</taxon>
        <taxon>Hymenoptera</taxon>
        <taxon>Apocrita</taxon>
        <taxon>Aculeata</taxon>
        <taxon>Formicoidea</taxon>
        <taxon>Formicidae</taxon>
        <taxon>Myrmicinae</taxon>
        <taxon>Acromyrmex</taxon>
    </lineage>
</organism>
<dbReference type="PANTHER" id="PTHR48051">
    <property type="match status" value="1"/>
</dbReference>
<dbReference type="InterPro" id="IPR003591">
    <property type="entry name" value="Leu-rich_rpt_typical-subtyp"/>
</dbReference>
<accession>F4X6S7</accession>
<keyword evidence="1" id="KW-0433">Leucine-rich repeat</keyword>
<evidence type="ECO:0000256" key="3">
    <source>
        <dbReference type="SAM" id="MobiDB-lite"/>
    </source>
</evidence>
<gene>
    <name evidence="4" type="ORF">G5I_14046</name>
</gene>
<dbReference type="GO" id="GO:0005737">
    <property type="term" value="C:cytoplasm"/>
    <property type="evidence" value="ECO:0007669"/>
    <property type="project" value="TreeGrafter"/>
</dbReference>
<proteinExistence type="predicted"/>
<dbReference type="AlphaFoldDB" id="F4X6S7"/>
<feature type="compositionally biased region" description="Pro residues" evidence="3">
    <location>
        <begin position="291"/>
        <end position="305"/>
    </location>
</feature>
<evidence type="ECO:0000256" key="2">
    <source>
        <dbReference type="ARBA" id="ARBA00022737"/>
    </source>
</evidence>
<dbReference type="EMBL" id="GL888818">
    <property type="protein sequence ID" value="EGI57859.1"/>
    <property type="molecule type" value="Genomic_DNA"/>
</dbReference>
<sequence length="351" mass="39905">MNTGHNNDKWNIKFCLEQRNPINIDVHRLQDEYHFAHSIQQRNMLLAYKPKPSFINITPSHLFPSLSVPMIEPAPGPSSSQLHNSQLLEVVQVTKSNKNNFENVKKNKPNWTKNNKLKLLKFVAKPHNITRKLNVDATEFKMSRNHKEKYENSNPRRMYTLMCPEDYQSGKKSHWSELEITGSIRNLSPNLWQMTHLTALYLNDNSLQRLPSEIGRLVSLRILDLSSNKLRSLPAETEIGHVSSQSDPLLVFPCSHRAGPTGYVLVLSRVPSTRLVHFLPRAPDPRATHWAPPPPPPPPSPPPPRILSSLGLSLTRSSKPAVKSFRERRITTSSFPLASYRRALKAADVRG</sequence>